<keyword evidence="10" id="KW-0833">Ubl conjugation pathway</keyword>
<evidence type="ECO:0000256" key="6">
    <source>
        <dbReference type="ARBA" id="ARBA00022679"/>
    </source>
</evidence>
<evidence type="ECO:0000313" key="16">
    <source>
        <dbReference type="EMBL" id="KAL2091348.1"/>
    </source>
</evidence>
<evidence type="ECO:0000256" key="7">
    <source>
        <dbReference type="ARBA" id="ARBA00022723"/>
    </source>
</evidence>
<dbReference type="EC" id="2.3.2.31" evidence="4"/>
<dbReference type="PANTHER" id="PTHR22770:SF35">
    <property type="entry name" value="RANBP-TYPE AND C3HC4-TYPE ZINC FINGER-CONTAINING PROTEIN 1"/>
    <property type="match status" value="1"/>
</dbReference>
<dbReference type="InterPro" id="IPR013083">
    <property type="entry name" value="Znf_RING/FYVE/PHD"/>
</dbReference>
<dbReference type="Gene3D" id="2.30.30.380">
    <property type="entry name" value="Zn-finger domain of Sec23/24"/>
    <property type="match status" value="1"/>
</dbReference>
<dbReference type="Gene3D" id="3.30.40.10">
    <property type="entry name" value="Zinc/RING finger domain, C3HC4 (zinc finger)"/>
    <property type="match status" value="1"/>
</dbReference>
<evidence type="ECO:0000313" key="17">
    <source>
        <dbReference type="Proteomes" id="UP001591681"/>
    </source>
</evidence>
<dbReference type="GO" id="GO:0061630">
    <property type="term" value="F:ubiquitin protein ligase activity"/>
    <property type="evidence" value="ECO:0007669"/>
    <property type="project" value="UniProtKB-EC"/>
</dbReference>
<evidence type="ECO:0000256" key="10">
    <source>
        <dbReference type="ARBA" id="ARBA00022786"/>
    </source>
</evidence>
<evidence type="ECO:0000256" key="2">
    <source>
        <dbReference type="ARBA" id="ARBA00004906"/>
    </source>
</evidence>
<dbReference type="PROSITE" id="PS51873">
    <property type="entry name" value="TRIAD"/>
    <property type="match status" value="1"/>
</dbReference>
<dbReference type="EMBL" id="JBHFQA010000011">
    <property type="protein sequence ID" value="KAL2091348.1"/>
    <property type="molecule type" value="Genomic_DNA"/>
</dbReference>
<dbReference type="SUPFAM" id="SSF54236">
    <property type="entry name" value="Ubiquitin-like"/>
    <property type="match status" value="1"/>
</dbReference>
<dbReference type="CDD" id="cd16633">
    <property type="entry name" value="mRING-HC-C3HC3D_RBR_HOIL1"/>
    <property type="match status" value="1"/>
</dbReference>
<keyword evidence="9 12" id="KW-0863">Zinc-finger</keyword>
<evidence type="ECO:0000256" key="11">
    <source>
        <dbReference type="ARBA" id="ARBA00022833"/>
    </source>
</evidence>
<gene>
    <name evidence="16" type="ORF">ACEWY4_013611</name>
</gene>
<comment type="pathway">
    <text evidence="2">Protein modification; protein ubiquitination.</text>
</comment>
<dbReference type="InterPro" id="IPR047559">
    <property type="entry name" value="HOIL1_RBR_mRING-HC-C3HC3D"/>
</dbReference>
<evidence type="ECO:0000256" key="8">
    <source>
        <dbReference type="ARBA" id="ARBA00022737"/>
    </source>
</evidence>
<dbReference type="InterPro" id="IPR001876">
    <property type="entry name" value="Znf_RanBP2"/>
</dbReference>
<dbReference type="PROSITE" id="PS00518">
    <property type="entry name" value="ZF_RING_1"/>
    <property type="match status" value="1"/>
</dbReference>
<keyword evidence="17" id="KW-1185">Reference proteome</keyword>
<feature type="domain" description="RanBP2-type" evidence="14">
    <location>
        <begin position="193"/>
        <end position="222"/>
    </location>
</feature>
<proteinExistence type="inferred from homology"/>
<evidence type="ECO:0000256" key="9">
    <source>
        <dbReference type="ARBA" id="ARBA00022771"/>
    </source>
</evidence>
<dbReference type="Gene3D" id="1.20.120.1750">
    <property type="match status" value="1"/>
</dbReference>
<dbReference type="InterPro" id="IPR036443">
    <property type="entry name" value="Znf_RanBP2_sf"/>
</dbReference>
<evidence type="ECO:0000259" key="15">
    <source>
        <dbReference type="PROSITE" id="PS51873"/>
    </source>
</evidence>
<organism evidence="16 17">
    <name type="scientific">Coilia grayii</name>
    <name type="common">Gray's grenadier anchovy</name>
    <dbReference type="NCBI Taxonomy" id="363190"/>
    <lineage>
        <taxon>Eukaryota</taxon>
        <taxon>Metazoa</taxon>
        <taxon>Chordata</taxon>
        <taxon>Craniata</taxon>
        <taxon>Vertebrata</taxon>
        <taxon>Euteleostomi</taxon>
        <taxon>Actinopterygii</taxon>
        <taxon>Neopterygii</taxon>
        <taxon>Teleostei</taxon>
        <taxon>Clupei</taxon>
        <taxon>Clupeiformes</taxon>
        <taxon>Clupeoidei</taxon>
        <taxon>Engraulidae</taxon>
        <taxon>Coilinae</taxon>
        <taxon>Coilia</taxon>
    </lineage>
</organism>
<dbReference type="PROSITE" id="PS50089">
    <property type="entry name" value="ZF_RING_2"/>
    <property type="match status" value="1"/>
</dbReference>
<evidence type="ECO:0000256" key="4">
    <source>
        <dbReference type="ARBA" id="ARBA00012251"/>
    </source>
</evidence>
<dbReference type="SUPFAM" id="SSF57850">
    <property type="entry name" value="RING/U-box"/>
    <property type="match status" value="3"/>
</dbReference>
<evidence type="ECO:0000256" key="1">
    <source>
        <dbReference type="ARBA" id="ARBA00001798"/>
    </source>
</evidence>
<dbReference type="FunFam" id="3.10.20.90:FF:000130">
    <property type="entry name" value="SHANK-associated RH domain interactor"/>
    <property type="match status" value="1"/>
</dbReference>
<dbReference type="InterPro" id="IPR047558">
    <property type="entry name" value="BRcat_RBR_HOIL1"/>
</dbReference>
<dbReference type="CDD" id="cd20345">
    <property type="entry name" value="BRcat_RBR_HOIL1"/>
    <property type="match status" value="1"/>
</dbReference>
<dbReference type="FunFam" id="1.20.120.1750:FF:000026">
    <property type="entry name" value="RANBP2-type and C3HC4-type zinc finger containing 1"/>
    <property type="match status" value="1"/>
</dbReference>
<sequence>MATSEVSDSLHEAENLAVELSQAICCGDKDEAKRCAEKLAALSFPVSIKVDKKAYPQNQIRLKVGVEDAELDSYIPITMMVTVDMTISALKMKVKNDFDFHPSLQVWVIGKRLAKDTDTLFSHRVSRDGDQAFLFIRSAKAASLSREQQILEERHQRLDDIMVTMERISLEPRGTSPPPATRAKPRPPPLLPKPVGWTCPQCTFLNKPTRPGCEMCSSERPAGYKVPAAYQPDEDEVLRMRYEQEASLQYTRILEEQRERNYLNHLETDTHNLIRNNNELECPICFSSIEPGEGAMLRECLHGFCRDCLKGTIVNNMDAEVKCPYMCDDYSCDYKLQDREIVSLLSEDEYQKFLELRLSIAESRSENSYHCKTPDCPGWCIYEDDVNEFKCQLCNETNCLLCKAIHKDMNCQQYQDDLRIRAANDIAAKQTADALQALLDNGEAMYCPKCQVIVQKKDGCDWICCLMCKTEICWVTRQARWGPGGSGDTSGGCKCRVNNQLCHPNCNNCH</sequence>
<evidence type="ECO:0000259" key="13">
    <source>
        <dbReference type="PROSITE" id="PS50089"/>
    </source>
</evidence>
<dbReference type="InterPro" id="IPR044066">
    <property type="entry name" value="TRIAD_supradom"/>
</dbReference>
<dbReference type="SMART" id="SM00184">
    <property type="entry name" value="RING"/>
    <property type="match status" value="1"/>
</dbReference>
<dbReference type="InterPro" id="IPR051628">
    <property type="entry name" value="LUBAC_E3_Ligases"/>
</dbReference>
<dbReference type="Proteomes" id="UP001591681">
    <property type="component" value="Unassembled WGS sequence"/>
</dbReference>
<evidence type="ECO:0000256" key="5">
    <source>
        <dbReference type="ARBA" id="ARBA00017887"/>
    </source>
</evidence>
<dbReference type="InterPro" id="IPR047557">
    <property type="entry name" value="Rcat_RBR_HOIL1"/>
</dbReference>
<keyword evidence="7" id="KW-0479">Metal-binding</keyword>
<dbReference type="AlphaFoldDB" id="A0ABD1JWU1"/>
<dbReference type="SMART" id="SM00547">
    <property type="entry name" value="ZnF_RBZ"/>
    <property type="match status" value="1"/>
</dbReference>
<dbReference type="Pfam" id="PF25393">
    <property type="entry name" value="LTM"/>
    <property type="match status" value="1"/>
</dbReference>
<evidence type="ECO:0000256" key="3">
    <source>
        <dbReference type="ARBA" id="ARBA00008278"/>
    </source>
</evidence>
<feature type="domain" description="RING-type" evidence="13">
    <location>
        <begin position="282"/>
        <end position="324"/>
    </location>
</feature>
<dbReference type="GO" id="GO:0008270">
    <property type="term" value="F:zinc ion binding"/>
    <property type="evidence" value="ECO:0007669"/>
    <property type="project" value="UniProtKB-KW"/>
</dbReference>
<reference evidence="16 17" key="1">
    <citation type="submission" date="2024-09" db="EMBL/GenBank/DDBJ databases">
        <title>A chromosome-level genome assembly of Gray's grenadier anchovy, Coilia grayii.</title>
        <authorList>
            <person name="Fu Z."/>
        </authorList>
    </citation>
    <scope>NUCLEOTIDE SEQUENCE [LARGE SCALE GENOMIC DNA]</scope>
    <source>
        <strain evidence="16">G4</strain>
        <tissue evidence="16">Muscle</tissue>
    </source>
</reference>
<dbReference type="Gene3D" id="3.10.20.90">
    <property type="entry name" value="Phosphatidylinositol 3-kinase Catalytic Subunit, Chain A, domain 1"/>
    <property type="match status" value="1"/>
</dbReference>
<comment type="catalytic activity">
    <reaction evidence="1">
        <text>[E2 ubiquitin-conjugating enzyme]-S-ubiquitinyl-L-cysteine + [acceptor protein]-L-lysine = [E2 ubiquitin-conjugating enzyme]-L-cysteine + [acceptor protein]-N(6)-ubiquitinyl-L-lysine.</text>
        <dbReference type="EC" id="2.3.2.31"/>
    </reaction>
</comment>
<dbReference type="PROSITE" id="PS01358">
    <property type="entry name" value="ZF_RANBP2_1"/>
    <property type="match status" value="1"/>
</dbReference>
<name>A0ABD1JWU1_9TELE</name>
<dbReference type="PANTHER" id="PTHR22770">
    <property type="entry name" value="UBIQUITIN CONJUGATING ENZYME 7 INTERACTING PROTEIN-RELATED"/>
    <property type="match status" value="1"/>
</dbReference>
<protein>
    <recommendedName>
        <fullName evidence="5">RanBP-type and C3HC4-type zinc finger-containing protein 1</fullName>
        <ecNumber evidence="4">2.3.2.31</ecNumber>
    </recommendedName>
</protein>
<keyword evidence="6" id="KW-0808">Transferase</keyword>
<dbReference type="InterPro" id="IPR001841">
    <property type="entry name" value="Znf_RING"/>
</dbReference>
<evidence type="ECO:0000259" key="14">
    <source>
        <dbReference type="PROSITE" id="PS50199"/>
    </source>
</evidence>
<dbReference type="FunFam" id="3.30.40.10:FF:000137">
    <property type="entry name" value="RanBP-type and C3HC4-type zinc finger-containing protein 1"/>
    <property type="match status" value="1"/>
</dbReference>
<feature type="domain" description="RING-type" evidence="15">
    <location>
        <begin position="278"/>
        <end position="506"/>
    </location>
</feature>
<comment type="similarity">
    <text evidence="3">Belongs to the RBR family.</text>
</comment>
<dbReference type="InterPro" id="IPR057468">
    <property type="entry name" value="HOIL-1/Sharpin_LTM"/>
</dbReference>
<dbReference type="InterPro" id="IPR017907">
    <property type="entry name" value="Znf_RING_CS"/>
</dbReference>
<dbReference type="InterPro" id="IPR029071">
    <property type="entry name" value="Ubiquitin-like_domsf"/>
</dbReference>
<dbReference type="PROSITE" id="PS50199">
    <property type="entry name" value="ZF_RANBP2_2"/>
    <property type="match status" value="1"/>
</dbReference>
<evidence type="ECO:0000256" key="12">
    <source>
        <dbReference type="PROSITE-ProRule" id="PRU00322"/>
    </source>
</evidence>
<keyword evidence="11" id="KW-0862">Zinc</keyword>
<comment type="caution">
    <text evidence="16">The sequence shown here is derived from an EMBL/GenBank/DDBJ whole genome shotgun (WGS) entry which is preliminary data.</text>
</comment>
<dbReference type="CDD" id="cd20358">
    <property type="entry name" value="Rcat_RBR_HOIL1"/>
    <property type="match status" value="1"/>
</dbReference>
<dbReference type="SUPFAM" id="SSF90209">
    <property type="entry name" value="Ran binding protein zinc finger-like"/>
    <property type="match status" value="1"/>
</dbReference>
<accession>A0ABD1JWU1</accession>
<dbReference type="FunFam" id="2.30.30.380:FF:000007">
    <property type="entry name" value="RanBP-type and C3HC4-type zinc finger-containing protein 1"/>
    <property type="match status" value="1"/>
</dbReference>
<keyword evidence="8" id="KW-0677">Repeat</keyword>